<feature type="transmembrane region" description="Helical" evidence="1">
    <location>
        <begin position="147"/>
        <end position="165"/>
    </location>
</feature>
<keyword evidence="1" id="KW-1133">Transmembrane helix</keyword>
<evidence type="ECO:0000313" key="3">
    <source>
        <dbReference type="Proteomes" id="UP000523601"/>
    </source>
</evidence>
<feature type="transmembrane region" description="Helical" evidence="1">
    <location>
        <begin position="72"/>
        <end position="95"/>
    </location>
</feature>
<feature type="transmembrane region" description="Helical" evidence="1">
    <location>
        <begin position="200"/>
        <end position="221"/>
    </location>
</feature>
<feature type="transmembrane region" description="Helical" evidence="1">
    <location>
        <begin position="171"/>
        <end position="188"/>
    </location>
</feature>
<dbReference type="EMBL" id="JABCJD010000001">
    <property type="protein sequence ID" value="NVO25997.1"/>
    <property type="molecule type" value="Genomic_DNA"/>
</dbReference>
<comment type="caution">
    <text evidence="2">The sequence shown here is derived from an EMBL/GenBank/DDBJ whole genome shotgun (WGS) entry which is preliminary data.</text>
</comment>
<protein>
    <recommendedName>
        <fullName evidence="4">MFS transporter</fullName>
    </recommendedName>
</protein>
<gene>
    <name evidence="2" type="ORF">HJ526_01070</name>
</gene>
<feature type="transmembrane region" description="Helical" evidence="1">
    <location>
        <begin position="107"/>
        <end position="126"/>
    </location>
</feature>
<organism evidence="2 3">
    <name type="scientific">Donghicola mangrovi</name>
    <dbReference type="NCBI Taxonomy" id="2729614"/>
    <lineage>
        <taxon>Bacteria</taxon>
        <taxon>Pseudomonadati</taxon>
        <taxon>Pseudomonadota</taxon>
        <taxon>Alphaproteobacteria</taxon>
        <taxon>Rhodobacterales</taxon>
        <taxon>Roseobacteraceae</taxon>
        <taxon>Donghicola</taxon>
    </lineage>
</organism>
<accession>A0ABX2PAZ5</accession>
<sequence length="224" mass="24871">MQFGPMNFRKKPYLTACLAAPLFFLLGWGLALWSGQRGDPALAAGGIWAFLMCLVMLRGADWSIDLPKGFSIHRVIYGAGKGVWLAAFLCVFYLLDGMARPELTVKWLFVFVVFGTIQGVFARPATPEVAALYEGPNALDPSKGWRRVWAMAYPVLAPAFCVFFLMTNNDALLAAIMIAVPSGWLPPFKERRDQPQKHSAEWYAKYGLPLMAGLLVGWMFGLDL</sequence>
<keyword evidence="1" id="KW-0472">Membrane</keyword>
<dbReference type="Proteomes" id="UP000523601">
    <property type="component" value="Unassembled WGS sequence"/>
</dbReference>
<proteinExistence type="predicted"/>
<keyword evidence="1" id="KW-0812">Transmembrane</keyword>
<evidence type="ECO:0000313" key="2">
    <source>
        <dbReference type="EMBL" id="NVO25997.1"/>
    </source>
</evidence>
<keyword evidence="3" id="KW-1185">Reference proteome</keyword>
<reference evidence="2 3" key="1">
    <citation type="submission" date="2020-04" db="EMBL/GenBank/DDBJ databases">
        <title>Donghicola sp., a member of the Rhodobacteraceae family isolated from mangrove forest in Thailand.</title>
        <authorList>
            <person name="Charoenyingcharoen P."/>
            <person name="Yukphan P."/>
        </authorList>
    </citation>
    <scope>NUCLEOTIDE SEQUENCE [LARGE SCALE GENOMIC DNA]</scope>
    <source>
        <strain evidence="2 3">C2-DW-16</strain>
    </source>
</reference>
<dbReference type="RefSeq" id="WP_176852410.1">
    <property type="nucleotide sequence ID" value="NZ_JABCJD010000001.1"/>
</dbReference>
<name>A0ABX2PAZ5_9RHOB</name>
<evidence type="ECO:0008006" key="4">
    <source>
        <dbReference type="Google" id="ProtNLM"/>
    </source>
</evidence>
<feature type="transmembrane region" description="Helical" evidence="1">
    <location>
        <begin position="41"/>
        <end position="60"/>
    </location>
</feature>
<evidence type="ECO:0000256" key="1">
    <source>
        <dbReference type="SAM" id="Phobius"/>
    </source>
</evidence>